<feature type="compositionally biased region" description="Basic residues" evidence="1">
    <location>
        <begin position="90"/>
        <end position="105"/>
    </location>
</feature>
<evidence type="ECO:0000313" key="3">
    <source>
        <dbReference type="Proteomes" id="UP001189429"/>
    </source>
</evidence>
<accession>A0ABN9PPI1</accession>
<feature type="region of interest" description="Disordered" evidence="1">
    <location>
        <begin position="69"/>
        <end position="115"/>
    </location>
</feature>
<name>A0ABN9PPI1_9DINO</name>
<dbReference type="Proteomes" id="UP001189429">
    <property type="component" value="Unassembled WGS sequence"/>
</dbReference>
<feature type="non-terminal residue" evidence="2">
    <location>
        <position position="115"/>
    </location>
</feature>
<organism evidence="2 3">
    <name type="scientific">Prorocentrum cordatum</name>
    <dbReference type="NCBI Taxonomy" id="2364126"/>
    <lineage>
        <taxon>Eukaryota</taxon>
        <taxon>Sar</taxon>
        <taxon>Alveolata</taxon>
        <taxon>Dinophyceae</taxon>
        <taxon>Prorocentrales</taxon>
        <taxon>Prorocentraceae</taxon>
        <taxon>Prorocentrum</taxon>
    </lineage>
</organism>
<dbReference type="EMBL" id="CAUYUJ010000970">
    <property type="protein sequence ID" value="CAK0793456.1"/>
    <property type="molecule type" value="Genomic_DNA"/>
</dbReference>
<proteinExistence type="predicted"/>
<evidence type="ECO:0000256" key="1">
    <source>
        <dbReference type="SAM" id="MobiDB-lite"/>
    </source>
</evidence>
<sequence>RRPRAPRRRPAAAVHQLLRGPQGPRVQRRHHRAGAVDRGGAAGAGGGVLPGTLEGAHGRGGLLDGVRVGAPPREGCLSRYPPAGAAWQRRVPRRGSQRPRRHGAARAHLDQPQEL</sequence>
<keyword evidence="3" id="KW-1185">Reference proteome</keyword>
<gene>
    <name evidence="2" type="ORF">PCOR1329_LOCUS3754</name>
</gene>
<comment type="caution">
    <text evidence="2">The sequence shown here is derived from an EMBL/GenBank/DDBJ whole genome shotgun (WGS) entry which is preliminary data.</text>
</comment>
<reference evidence="2" key="1">
    <citation type="submission" date="2023-10" db="EMBL/GenBank/DDBJ databases">
        <authorList>
            <person name="Chen Y."/>
            <person name="Shah S."/>
            <person name="Dougan E. K."/>
            <person name="Thang M."/>
            <person name="Chan C."/>
        </authorList>
    </citation>
    <scope>NUCLEOTIDE SEQUENCE [LARGE SCALE GENOMIC DNA]</scope>
</reference>
<feature type="non-terminal residue" evidence="2">
    <location>
        <position position="1"/>
    </location>
</feature>
<evidence type="ECO:0000313" key="2">
    <source>
        <dbReference type="EMBL" id="CAK0793456.1"/>
    </source>
</evidence>
<protein>
    <submittedName>
        <fullName evidence="2">Uncharacterized protein</fullName>
    </submittedName>
</protein>